<proteinExistence type="inferred from homology"/>
<dbReference type="Pfam" id="PF08327">
    <property type="entry name" value="AHSA1"/>
    <property type="match status" value="1"/>
</dbReference>
<name>W7G1E1_PLAFA</name>
<accession>W7G1E1</accession>
<dbReference type="InterPro" id="IPR023393">
    <property type="entry name" value="START-like_dom_sf"/>
</dbReference>
<comment type="similarity">
    <text evidence="1">Belongs to the AHA1 family.</text>
</comment>
<dbReference type="InterPro" id="IPR013538">
    <property type="entry name" value="ASHA1/2-like_C"/>
</dbReference>
<dbReference type="AlphaFoldDB" id="W7G1E1"/>
<organism evidence="3">
    <name type="scientific">Plasmodium falciparum Santa Lucia</name>
    <dbReference type="NCBI Taxonomy" id="478859"/>
    <lineage>
        <taxon>Eukaryota</taxon>
        <taxon>Sar</taxon>
        <taxon>Alveolata</taxon>
        <taxon>Apicomplexa</taxon>
        <taxon>Aconoidasida</taxon>
        <taxon>Haemosporida</taxon>
        <taxon>Plasmodiidae</taxon>
        <taxon>Plasmodium</taxon>
        <taxon>Plasmodium (Laverania)</taxon>
    </lineage>
</organism>
<dbReference type="CDD" id="cd08892">
    <property type="entry name" value="SRPBCC_Aha1"/>
    <property type="match status" value="1"/>
</dbReference>
<evidence type="ECO:0000313" key="3">
    <source>
        <dbReference type="EMBL" id="EUT92252.1"/>
    </source>
</evidence>
<dbReference type="EMBL" id="KE123474">
    <property type="protein sequence ID" value="EUT92252.1"/>
    <property type="molecule type" value="Genomic_DNA"/>
</dbReference>
<feature type="domain" description="Activator of Hsp90 ATPase homologue 1/2-like C-terminal" evidence="2">
    <location>
        <begin position="11"/>
        <end position="134"/>
    </location>
</feature>
<protein>
    <recommendedName>
        <fullName evidence="2">Activator of Hsp90 ATPase homologue 1/2-like C-terminal domain-containing protein</fullName>
    </recommendedName>
</protein>
<sequence>MSFEITEEYYVPPEVLFNAFTDAYTLTRLSRGSLAEVDLKVGGKFSLFSGSILGEFTEITKPHKIVEKWKFRDWNECDYSTVTVEFISVKENHTKLKLTHNNIPASNKYNEGGVLERCKNGWTQNFLHNIEVILGYPKKKKKKKKKKTKNIKDEDIVRFIRK</sequence>
<gene>
    <name evidence="3" type="ORF">PFAG_00391</name>
</gene>
<evidence type="ECO:0000256" key="1">
    <source>
        <dbReference type="ARBA" id="ARBA00006817"/>
    </source>
</evidence>
<dbReference type="Gene3D" id="3.30.530.20">
    <property type="match status" value="1"/>
</dbReference>
<reference evidence="3" key="1">
    <citation type="submission" date="2013-02" db="EMBL/GenBank/DDBJ databases">
        <title>The Genome Sequence of Plasmodium falciparum Santa Lucia.</title>
        <authorList>
            <consortium name="The Broad Institute Genome Sequencing Platform"/>
            <consortium name="The Broad Institute Genome Sequencing Center for Infectious Disease"/>
            <person name="Neafsey D."/>
            <person name="Cheeseman I."/>
            <person name="Volkman S."/>
            <person name="Adams J."/>
            <person name="Walker B."/>
            <person name="Young S.K."/>
            <person name="Zeng Q."/>
            <person name="Gargeya S."/>
            <person name="Fitzgerald M."/>
            <person name="Haas B."/>
            <person name="Abouelleil A."/>
            <person name="Alvarado L."/>
            <person name="Arachchi H.M."/>
            <person name="Berlin A.M."/>
            <person name="Chapman S.B."/>
            <person name="Dewar J."/>
            <person name="Goldberg J."/>
            <person name="Griggs A."/>
            <person name="Gujja S."/>
            <person name="Hansen M."/>
            <person name="Howarth C."/>
            <person name="Imamovic A."/>
            <person name="Larimer J."/>
            <person name="McCowan C."/>
            <person name="Murphy C."/>
            <person name="Neiman D."/>
            <person name="Pearson M."/>
            <person name="Priest M."/>
            <person name="Roberts A."/>
            <person name="Saif S."/>
            <person name="Shea T."/>
            <person name="Sisk P."/>
            <person name="Sykes S."/>
            <person name="Wortman J."/>
            <person name="Nusbaum C."/>
            <person name="Birren B."/>
        </authorList>
    </citation>
    <scope>NUCLEOTIDE SEQUENCE [LARGE SCALE GENOMIC DNA]</scope>
    <source>
        <strain evidence="3">Santa Lucia</strain>
    </source>
</reference>
<dbReference type="OrthoDB" id="567237at2759"/>
<evidence type="ECO:0000259" key="2">
    <source>
        <dbReference type="Pfam" id="PF08327"/>
    </source>
</evidence>
<dbReference type="Proteomes" id="UP000030666">
    <property type="component" value="Unassembled WGS sequence"/>
</dbReference>
<dbReference type="SUPFAM" id="SSF55961">
    <property type="entry name" value="Bet v1-like"/>
    <property type="match status" value="1"/>
</dbReference>